<organism evidence="2 3">
    <name type="scientific">Brotonthovivens ammoniilytica</name>
    <dbReference type="NCBI Taxonomy" id="2981725"/>
    <lineage>
        <taxon>Bacteria</taxon>
        <taxon>Bacillati</taxon>
        <taxon>Bacillota</taxon>
        <taxon>Clostridia</taxon>
        <taxon>Lachnospirales</taxon>
        <taxon>Lachnospiraceae</taxon>
        <taxon>Brotonthovivens</taxon>
    </lineage>
</organism>
<evidence type="ECO:0000313" key="2">
    <source>
        <dbReference type="EMBL" id="MCU6761182.1"/>
    </source>
</evidence>
<accession>A0ABT2TG80</accession>
<comment type="caution">
    <text evidence="2">The sequence shown here is derived from an EMBL/GenBank/DDBJ whole genome shotgun (WGS) entry which is preliminary data.</text>
</comment>
<name>A0ABT2TG80_9FIRM</name>
<sequence length="490" mass="57885">MKLSMWILHEWLKKYNPESSIKDSRLNISSVRLFSPDITMDSSILYIGCAEDFSQPKNFGTLCIHGNDTIHLKTVRKEEVLNALLQAFDFYSQWNDHMLEMIYSGQSASDLLAYTEKLFPYPVFLLDSNQSLLAMSLNTDYKTKNTQWENLREFGHSDINLILDFNANHSYVFQYTGLYHLKYTNFADHPAYFYNFFINENLVGLAGLVDDEDKFSRGILDVFILLCQYFDLWFQTHAQEQNTLLLESVLHQAFTEQPFDSDSLQIQFERMGWPSGCQKLLIVLENISEQFNLNNQFCRIINHSVPDCYAILHNQNVCILCGCSSRTDLPISWKLRNYIKSGNYYGCYSDTFTDFKNLHDYFWQAFVTTEFCQKKPGHLASYREFTLTYAFSIIHRYMDIRFVHPEVLLLLEYDRAHHTEFSKTLHAYLRYERSPVRTAEYLNIHRHSLGYRLKRIYELCNFDLNNEKDRLHILNSYAYLSDFESSRLLQ</sequence>
<dbReference type="RefSeq" id="WP_158424028.1">
    <property type="nucleotide sequence ID" value="NZ_JAOQJQ010000001.1"/>
</dbReference>
<proteinExistence type="predicted"/>
<dbReference type="EMBL" id="JAOQJQ010000001">
    <property type="protein sequence ID" value="MCU6761182.1"/>
    <property type="molecule type" value="Genomic_DNA"/>
</dbReference>
<dbReference type="Proteomes" id="UP001652442">
    <property type="component" value="Unassembled WGS sequence"/>
</dbReference>
<dbReference type="PANTHER" id="PTHR33744:SF1">
    <property type="entry name" value="DNA-BINDING TRANSCRIPTIONAL ACTIVATOR ADER"/>
    <property type="match status" value="1"/>
</dbReference>
<gene>
    <name evidence="2" type="ORF">OCV88_02375</name>
</gene>
<reference evidence="2 3" key="1">
    <citation type="journal article" date="2021" name="ISME Commun">
        <title>Automated analysis of genomic sequences facilitates high-throughput and comprehensive description of bacteria.</title>
        <authorList>
            <person name="Hitch T.C.A."/>
        </authorList>
    </citation>
    <scope>NUCLEOTIDE SEQUENCE [LARGE SCALE GENOMIC DNA]</scope>
    <source>
        <strain evidence="2 3">Sanger_109</strain>
    </source>
</reference>
<evidence type="ECO:0000259" key="1">
    <source>
        <dbReference type="Pfam" id="PF13556"/>
    </source>
</evidence>
<dbReference type="InterPro" id="IPR051448">
    <property type="entry name" value="CdaR-like_regulators"/>
</dbReference>
<evidence type="ECO:0000313" key="3">
    <source>
        <dbReference type="Proteomes" id="UP001652442"/>
    </source>
</evidence>
<dbReference type="InterPro" id="IPR025736">
    <property type="entry name" value="PucR_C-HTH_dom"/>
</dbReference>
<dbReference type="PANTHER" id="PTHR33744">
    <property type="entry name" value="CARBOHYDRATE DIACID REGULATOR"/>
    <property type="match status" value="1"/>
</dbReference>
<dbReference type="InterPro" id="IPR042070">
    <property type="entry name" value="PucR_C-HTH_sf"/>
</dbReference>
<protein>
    <submittedName>
        <fullName evidence="2">Helix-turn-helix domain-containing protein</fullName>
    </submittedName>
</protein>
<feature type="domain" description="PucR C-terminal helix-turn-helix" evidence="1">
    <location>
        <begin position="423"/>
        <end position="473"/>
    </location>
</feature>
<keyword evidence="3" id="KW-1185">Reference proteome</keyword>
<dbReference type="Gene3D" id="1.10.10.2840">
    <property type="entry name" value="PucR C-terminal helix-turn-helix domain"/>
    <property type="match status" value="1"/>
</dbReference>
<dbReference type="Pfam" id="PF13556">
    <property type="entry name" value="HTH_30"/>
    <property type="match status" value="1"/>
</dbReference>